<dbReference type="RefSeq" id="WP_111568939.1">
    <property type="nucleotide sequence ID" value="NZ_PIPK01000004.1"/>
</dbReference>
<name>A0ABY0BSG2_9GAMM</name>
<dbReference type="Gene3D" id="3.10.20.30">
    <property type="match status" value="1"/>
</dbReference>
<dbReference type="InterPro" id="IPR006058">
    <property type="entry name" value="2Fe2S_fd_BS"/>
</dbReference>
<proteinExistence type="predicted"/>
<dbReference type="CDD" id="cd00207">
    <property type="entry name" value="fer2"/>
    <property type="match status" value="1"/>
</dbReference>
<evidence type="ECO:0000259" key="2">
    <source>
        <dbReference type="PROSITE" id="PS51085"/>
    </source>
</evidence>
<protein>
    <submittedName>
        <fullName evidence="3">(Fe-S)-binding protein</fullName>
    </submittedName>
</protein>
<dbReference type="SUPFAM" id="SSF54292">
    <property type="entry name" value="2Fe-2S ferredoxin-like"/>
    <property type="match status" value="1"/>
</dbReference>
<accession>A0ABY0BSG2</accession>
<dbReference type="Proteomes" id="UP000287865">
    <property type="component" value="Unassembled WGS sequence"/>
</dbReference>
<dbReference type="NCBIfam" id="NF007985">
    <property type="entry name" value="PRK10713.1"/>
    <property type="match status" value="1"/>
</dbReference>
<dbReference type="PROSITE" id="PS51085">
    <property type="entry name" value="2FE2S_FER_2"/>
    <property type="match status" value="1"/>
</dbReference>
<evidence type="ECO:0000313" key="3">
    <source>
        <dbReference type="EMBL" id="RUO24992.1"/>
    </source>
</evidence>
<comment type="caution">
    <text evidence="3">The sequence shown here is derived from an EMBL/GenBank/DDBJ whole genome shotgun (WGS) entry which is preliminary data.</text>
</comment>
<gene>
    <name evidence="3" type="ORF">CWE07_05810</name>
</gene>
<dbReference type="PROSITE" id="PS00197">
    <property type="entry name" value="2FE2S_FER_1"/>
    <property type="match status" value="1"/>
</dbReference>
<dbReference type="InterPro" id="IPR001041">
    <property type="entry name" value="2Fe-2S_ferredoxin-type"/>
</dbReference>
<keyword evidence="1" id="KW-0830">Ubiquinone</keyword>
<evidence type="ECO:0000313" key="4">
    <source>
        <dbReference type="Proteomes" id="UP000287865"/>
    </source>
</evidence>
<keyword evidence="4" id="KW-1185">Reference proteome</keyword>
<dbReference type="InterPro" id="IPR036010">
    <property type="entry name" value="2Fe-2S_ferredoxin-like_sf"/>
</dbReference>
<feature type="domain" description="2Fe-2S ferredoxin-type" evidence="2">
    <location>
        <begin position="7"/>
        <end position="91"/>
    </location>
</feature>
<dbReference type="InterPro" id="IPR012675">
    <property type="entry name" value="Beta-grasp_dom_sf"/>
</dbReference>
<evidence type="ECO:0000256" key="1">
    <source>
        <dbReference type="ARBA" id="ARBA00023075"/>
    </source>
</evidence>
<sequence>MSKTLWINVTRTNQDDVTFSVPTDEACSLLVSMERAGIDTHYHCRNGFCGACRTRLCAGTVEYTTDPLAFVRPGDILPCVCIATSDLDLEH</sequence>
<dbReference type="EMBL" id="PIPK01000004">
    <property type="protein sequence ID" value="RUO24992.1"/>
    <property type="molecule type" value="Genomic_DNA"/>
</dbReference>
<reference evidence="3 4" key="1">
    <citation type="journal article" date="2018" name="Front. Microbiol.">
        <title>Genome-Based Analysis Reveals the Taxonomy and Diversity of the Family Idiomarinaceae.</title>
        <authorList>
            <person name="Liu Y."/>
            <person name="Lai Q."/>
            <person name="Shao Z."/>
        </authorList>
    </citation>
    <scope>NUCLEOTIDE SEQUENCE [LARGE SCALE GENOMIC DNA]</scope>
    <source>
        <strain evidence="3 4">CF12-14</strain>
    </source>
</reference>
<dbReference type="Pfam" id="PF00111">
    <property type="entry name" value="Fer2"/>
    <property type="match status" value="1"/>
</dbReference>
<organism evidence="3 4">
    <name type="scientific">Aliidiomarina maris</name>
    <dbReference type="NCBI Taxonomy" id="531312"/>
    <lineage>
        <taxon>Bacteria</taxon>
        <taxon>Pseudomonadati</taxon>
        <taxon>Pseudomonadota</taxon>
        <taxon>Gammaproteobacteria</taxon>
        <taxon>Alteromonadales</taxon>
        <taxon>Idiomarinaceae</taxon>
        <taxon>Aliidiomarina</taxon>
    </lineage>
</organism>